<dbReference type="OrthoDB" id="9796171at2"/>
<dbReference type="InterPro" id="IPR000182">
    <property type="entry name" value="GNAT_dom"/>
</dbReference>
<gene>
    <name evidence="2" type="ORF">SAMN05216287_0129</name>
</gene>
<dbReference type="NCBIfam" id="TIGR04045">
    <property type="entry name" value="MSMEG_0567_GNAT"/>
    <property type="match status" value="1"/>
</dbReference>
<proteinExistence type="predicted"/>
<reference evidence="3" key="1">
    <citation type="submission" date="2016-10" db="EMBL/GenBank/DDBJ databases">
        <authorList>
            <person name="Varghese N."/>
            <person name="Submissions S."/>
        </authorList>
    </citation>
    <scope>NUCLEOTIDE SEQUENCE [LARGE SCALE GENOMIC DNA]</scope>
    <source>
        <strain evidence="3">NRRL B-59562</strain>
    </source>
</reference>
<dbReference type="SUPFAM" id="SSF55729">
    <property type="entry name" value="Acyl-CoA N-acyltransferases (Nat)"/>
    <property type="match status" value="1"/>
</dbReference>
<sequence length="184" mass="20891">MNAFALVDDQFAPFRADDLLVKPASEAWERRAYFALRRAVFSEEQQLLAQDRDAHDFQAIAIVALANNCAVADRVIGAVRIYQPEPGLWYGGRLCVERAYRRHGLIGTALVNEAVSRAIELGCTRFLATVQQANETYFHGLHWHTLEHLELLGQPHALMQADLGRYPFMPRQVSLLPLKARRHD</sequence>
<dbReference type="InterPro" id="IPR016181">
    <property type="entry name" value="Acyl_CoA_acyltransferase"/>
</dbReference>
<dbReference type="Gene3D" id="3.40.630.30">
    <property type="match status" value="1"/>
</dbReference>
<dbReference type="AlphaFoldDB" id="A0A1H2QRG2"/>
<dbReference type="CDD" id="cd04301">
    <property type="entry name" value="NAT_SF"/>
    <property type="match status" value="1"/>
</dbReference>
<name>A0A1H2QRG2_9PSED</name>
<dbReference type="EMBL" id="FNNU01000001">
    <property type="protein sequence ID" value="SDW09685.1"/>
    <property type="molecule type" value="Genomic_DNA"/>
</dbReference>
<feature type="domain" description="N-acetyltransferase" evidence="1">
    <location>
        <begin position="19"/>
        <end position="164"/>
    </location>
</feature>
<evidence type="ECO:0000313" key="3">
    <source>
        <dbReference type="Proteomes" id="UP000243778"/>
    </source>
</evidence>
<dbReference type="Proteomes" id="UP000243778">
    <property type="component" value="Unassembled WGS sequence"/>
</dbReference>
<dbReference type="PROSITE" id="PS51186">
    <property type="entry name" value="GNAT"/>
    <property type="match status" value="1"/>
</dbReference>
<evidence type="ECO:0000313" key="2">
    <source>
        <dbReference type="EMBL" id="SDW09685.1"/>
    </source>
</evidence>
<dbReference type="Pfam" id="PF00583">
    <property type="entry name" value="Acetyltransf_1"/>
    <property type="match status" value="1"/>
</dbReference>
<keyword evidence="2" id="KW-0808">Transferase</keyword>
<organism evidence="2 3">
    <name type="scientific">Pseudomonas kuykendallii</name>
    <dbReference type="NCBI Taxonomy" id="1007099"/>
    <lineage>
        <taxon>Bacteria</taxon>
        <taxon>Pseudomonadati</taxon>
        <taxon>Pseudomonadota</taxon>
        <taxon>Gammaproteobacteria</taxon>
        <taxon>Pseudomonadales</taxon>
        <taxon>Pseudomonadaceae</taxon>
        <taxon>Pseudomonas</taxon>
    </lineage>
</organism>
<dbReference type="RefSeq" id="WP_090223723.1">
    <property type="nucleotide sequence ID" value="NZ_CAURGU010000003.1"/>
</dbReference>
<dbReference type="STRING" id="1007099.SAMN05216287_0129"/>
<dbReference type="GO" id="GO:0016747">
    <property type="term" value="F:acyltransferase activity, transferring groups other than amino-acyl groups"/>
    <property type="evidence" value="ECO:0007669"/>
    <property type="project" value="InterPro"/>
</dbReference>
<keyword evidence="3" id="KW-1185">Reference proteome</keyword>
<accession>A0A1H2QRG2</accession>
<evidence type="ECO:0000259" key="1">
    <source>
        <dbReference type="PROSITE" id="PS51186"/>
    </source>
</evidence>
<dbReference type="InterPro" id="IPR024035">
    <property type="entry name" value="MSMEG_0567_GNAT"/>
</dbReference>
<protein>
    <submittedName>
        <fullName evidence="2">Putative N-acetyltransferase, MSMEG_0567 N-terminal domain family</fullName>
    </submittedName>
</protein>